<feature type="compositionally biased region" description="Basic and acidic residues" evidence="1">
    <location>
        <begin position="14"/>
        <end position="25"/>
    </location>
</feature>
<dbReference type="AlphaFoldDB" id="A0A072UKP8"/>
<dbReference type="EMBL" id="CM001220">
    <property type="protein sequence ID" value="KEH29976.1"/>
    <property type="molecule type" value="Genomic_DNA"/>
</dbReference>
<reference evidence="2 4" key="1">
    <citation type="journal article" date="2011" name="Nature">
        <title>The Medicago genome provides insight into the evolution of rhizobial symbioses.</title>
        <authorList>
            <person name="Young N.D."/>
            <person name="Debelle F."/>
            <person name="Oldroyd G.E."/>
            <person name="Geurts R."/>
            <person name="Cannon S.B."/>
            <person name="Udvardi M.K."/>
            <person name="Benedito V.A."/>
            <person name="Mayer K.F."/>
            <person name="Gouzy J."/>
            <person name="Schoof H."/>
            <person name="Van de Peer Y."/>
            <person name="Proost S."/>
            <person name="Cook D.R."/>
            <person name="Meyers B.C."/>
            <person name="Spannagl M."/>
            <person name="Cheung F."/>
            <person name="De Mita S."/>
            <person name="Krishnakumar V."/>
            <person name="Gundlach H."/>
            <person name="Zhou S."/>
            <person name="Mudge J."/>
            <person name="Bharti A.K."/>
            <person name="Murray J.D."/>
            <person name="Naoumkina M.A."/>
            <person name="Rosen B."/>
            <person name="Silverstein K.A."/>
            <person name="Tang H."/>
            <person name="Rombauts S."/>
            <person name="Zhao P.X."/>
            <person name="Zhou P."/>
            <person name="Barbe V."/>
            <person name="Bardou P."/>
            <person name="Bechner M."/>
            <person name="Bellec A."/>
            <person name="Berger A."/>
            <person name="Berges H."/>
            <person name="Bidwell S."/>
            <person name="Bisseling T."/>
            <person name="Choisne N."/>
            <person name="Couloux A."/>
            <person name="Denny R."/>
            <person name="Deshpande S."/>
            <person name="Dai X."/>
            <person name="Doyle J.J."/>
            <person name="Dudez A.M."/>
            <person name="Farmer A.D."/>
            <person name="Fouteau S."/>
            <person name="Franken C."/>
            <person name="Gibelin C."/>
            <person name="Gish J."/>
            <person name="Goldstein S."/>
            <person name="Gonzalez A.J."/>
            <person name="Green P.J."/>
            <person name="Hallab A."/>
            <person name="Hartog M."/>
            <person name="Hua A."/>
            <person name="Humphray S.J."/>
            <person name="Jeong D.H."/>
            <person name="Jing Y."/>
            <person name="Jocker A."/>
            <person name="Kenton S.M."/>
            <person name="Kim D.J."/>
            <person name="Klee K."/>
            <person name="Lai H."/>
            <person name="Lang C."/>
            <person name="Lin S."/>
            <person name="Macmil S.L."/>
            <person name="Magdelenat G."/>
            <person name="Matthews L."/>
            <person name="McCorrison J."/>
            <person name="Monaghan E.L."/>
            <person name="Mun J.H."/>
            <person name="Najar F.Z."/>
            <person name="Nicholson C."/>
            <person name="Noirot C."/>
            <person name="O'Bleness M."/>
            <person name="Paule C.R."/>
            <person name="Poulain J."/>
            <person name="Prion F."/>
            <person name="Qin B."/>
            <person name="Qu C."/>
            <person name="Retzel E.F."/>
            <person name="Riddle C."/>
            <person name="Sallet E."/>
            <person name="Samain S."/>
            <person name="Samson N."/>
            <person name="Sanders I."/>
            <person name="Saurat O."/>
            <person name="Scarpelli C."/>
            <person name="Schiex T."/>
            <person name="Segurens B."/>
            <person name="Severin A.J."/>
            <person name="Sherrier D.J."/>
            <person name="Shi R."/>
            <person name="Sims S."/>
            <person name="Singer S.R."/>
            <person name="Sinharoy S."/>
            <person name="Sterck L."/>
            <person name="Viollet A."/>
            <person name="Wang B.B."/>
            <person name="Wang K."/>
            <person name="Wang M."/>
            <person name="Wang X."/>
            <person name="Warfsmann J."/>
            <person name="Weissenbach J."/>
            <person name="White D.D."/>
            <person name="White J.D."/>
            <person name="Wiley G.B."/>
            <person name="Wincker P."/>
            <person name="Xing Y."/>
            <person name="Yang L."/>
            <person name="Yao Z."/>
            <person name="Ying F."/>
            <person name="Zhai J."/>
            <person name="Zhou L."/>
            <person name="Zuber A."/>
            <person name="Denarie J."/>
            <person name="Dixon R.A."/>
            <person name="May G.D."/>
            <person name="Schwartz D.C."/>
            <person name="Rogers J."/>
            <person name="Quetier F."/>
            <person name="Town C.D."/>
            <person name="Roe B.A."/>
        </authorList>
    </citation>
    <scope>NUCLEOTIDE SEQUENCE [LARGE SCALE GENOMIC DNA]</scope>
    <source>
        <strain evidence="2">A17</strain>
        <strain evidence="3 4">cv. Jemalong A17</strain>
    </source>
</reference>
<dbReference type="Proteomes" id="UP000002051">
    <property type="component" value="Chromosome 4"/>
</dbReference>
<name>A0A072UKP8_MEDTR</name>
<feature type="compositionally biased region" description="Basic residues" evidence="1">
    <location>
        <begin position="26"/>
        <end position="35"/>
    </location>
</feature>
<organism evidence="2 4">
    <name type="scientific">Medicago truncatula</name>
    <name type="common">Barrel medic</name>
    <name type="synonym">Medicago tribuloides</name>
    <dbReference type="NCBI Taxonomy" id="3880"/>
    <lineage>
        <taxon>Eukaryota</taxon>
        <taxon>Viridiplantae</taxon>
        <taxon>Streptophyta</taxon>
        <taxon>Embryophyta</taxon>
        <taxon>Tracheophyta</taxon>
        <taxon>Spermatophyta</taxon>
        <taxon>Magnoliopsida</taxon>
        <taxon>eudicotyledons</taxon>
        <taxon>Gunneridae</taxon>
        <taxon>Pentapetalae</taxon>
        <taxon>rosids</taxon>
        <taxon>fabids</taxon>
        <taxon>Fabales</taxon>
        <taxon>Fabaceae</taxon>
        <taxon>Papilionoideae</taxon>
        <taxon>50 kb inversion clade</taxon>
        <taxon>NPAAA clade</taxon>
        <taxon>Hologalegina</taxon>
        <taxon>IRL clade</taxon>
        <taxon>Trifolieae</taxon>
        <taxon>Medicago</taxon>
    </lineage>
</organism>
<feature type="region of interest" description="Disordered" evidence="1">
    <location>
        <begin position="1"/>
        <end position="81"/>
    </location>
</feature>
<dbReference type="PaxDb" id="3880-AES64648"/>
<feature type="compositionally biased region" description="Polar residues" evidence="1">
    <location>
        <begin position="1"/>
        <end position="11"/>
    </location>
</feature>
<evidence type="ECO:0000313" key="2">
    <source>
        <dbReference type="EMBL" id="KEH29976.1"/>
    </source>
</evidence>
<accession>A0A072UKP8</accession>
<proteinExistence type="predicted"/>
<sequence>MTLSASPTNKNASKHIDRGRQMERQPRRKTQRSRPKTAAQPHQKHRLKQRRKCDRSNMDEERTIGDARQKGQRRQRRSGWIKRVYVKNYPIQNEVPLTQSQPRFK</sequence>
<protein>
    <submittedName>
        <fullName evidence="2 3">Uncharacterized protein</fullName>
    </submittedName>
</protein>
<dbReference type="HOGENOM" id="CLU_177274_0_0_1"/>
<reference evidence="3" key="3">
    <citation type="submission" date="2015-04" db="UniProtKB">
        <authorList>
            <consortium name="EnsemblPlants"/>
        </authorList>
    </citation>
    <scope>IDENTIFICATION</scope>
    <source>
        <strain evidence="3">cv. Jemalong A17</strain>
    </source>
</reference>
<evidence type="ECO:0000256" key="1">
    <source>
        <dbReference type="SAM" id="MobiDB-lite"/>
    </source>
</evidence>
<keyword evidence="4" id="KW-1185">Reference proteome</keyword>
<feature type="compositionally biased region" description="Basic and acidic residues" evidence="1">
    <location>
        <begin position="54"/>
        <end position="69"/>
    </location>
</feature>
<evidence type="ECO:0000313" key="4">
    <source>
        <dbReference type="Proteomes" id="UP000002051"/>
    </source>
</evidence>
<feature type="compositionally biased region" description="Basic residues" evidence="1">
    <location>
        <begin position="70"/>
        <end position="80"/>
    </location>
</feature>
<gene>
    <name evidence="2" type="ordered locus">MTR_4g057665</name>
</gene>
<evidence type="ECO:0000313" key="3">
    <source>
        <dbReference type="EnsemblPlants" id="KEH29976"/>
    </source>
</evidence>
<reference evidence="2 4" key="2">
    <citation type="journal article" date="2014" name="BMC Genomics">
        <title>An improved genome release (version Mt4.0) for the model legume Medicago truncatula.</title>
        <authorList>
            <person name="Tang H."/>
            <person name="Krishnakumar V."/>
            <person name="Bidwell S."/>
            <person name="Rosen B."/>
            <person name="Chan A."/>
            <person name="Zhou S."/>
            <person name="Gentzbittel L."/>
            <person name="Childs K.L."/>
            <person name="Yandell M."/>
            <person name="Gundlach H."/>
            <person name="Mayer K.F."/>
            <person name="Schwartz D.C."/>
            <person name="Town C.D."/>
        </authorList>
    </citation>
    <scope>GENOME REANNOTATION</scope>
    <source>
        <strain evidence="2">A17</strain>
        <strain evidence="3 4">cv. Jemalong A17</strain>
    </source>
</reference>
<dbReference type="EnsemblPlants" id="KEH29976">
    <property type="protein sequence ID" value="KEH29976"/>
    <property type="gene ID" value="MTR_4g057665"/>
</dbReference>
<feature type="compositionally biased region" description="Basic residues" evidence="1">
    <location>
        <begin position="42"/>
        <end position="53"/>
    </location>
</feature>